<proteinExistence type="predicted"/>
<name>A0A8H7E1J7_9EURO</name>
<evidence type="ECO:0000256" key="1">
    <source>
        <dbReference type="SAM" id="Phobius"/>
    </source>
</evidence>
<protein>
    <submittedName>
        <fullName evidence="2">Uncharacterized protein</fullName>
    </submittedName>
</protein>
<keyword evidence="1" id="KW-0812">Transmembrane</keyword>
<evidence type="ECO:0000313" key="2">
    <source>
        <dbReference type="EMBL" id="KAF7506007.1"/>
    </source>
</evidence>
<feature type="transmembrane region" description="Helical" evidence="1">
    <location>
        <begin position="148"/>
        <end position="172"/>
    </location>
</feature>
<keyword evidence="3" id="KW-1185">Reference proteome</keyword>
<feature type="transmembrane region" description="Helical" evidence="1">
    <location>
        <begin position="39"/>
        <end position="56"/>
    </location>
</feature>
<keyword evidence="1" id="KW-0472">Membrane</keyword>
<evidence type="ECO:0000313" key="3">
    <source>
        <dbReference type="Proteomes" id="UP000606974"/>
    </source>
</evidence>
<dbReference type="EMBL" id="JAACFV010000096">
    <property type="protein sequence ID" value="KAF7506007.1"/>
    <property type="molecule type" value="Genomic_DNA"/>
</dbReference>
<dbReference type="OrthoDB" id="5342924at2759"/>
<organism evidence="2 3">
    <name type="scientific">Endocarpon pusillum</name>
    <dbReference type="NCBI Taxonomy" id="364733"/>
    <lineage>
        <taxon>Eukaryota</taxon>
        <taxon>Fungi</taxon>
        <taxon>Dikarya</taxon>
        <taxon>Ascomycota</taxon>
        <taxon>Pezizomycotina</taxon>
        <taxon>Eurotiomycetes</taxon>
        <taxon>Chaetothyriomycetidae</taxon>
        <taxon>Verrucariales</taxon>
        <taxon>Verrucariaceae</taxon>
        <taxon>Endocarpon</taxon>
    </lineage>
</organism>
<comment type="caution">
    <text evidence="2">The sequence shown here is derived from an EMBL/GenBank/DDBJ whole genome shotgun (WGS) entry which is preliminary data.</text>
</comment>
<dbReference type="AlphaFoldDB" id="A0A8H7E1J7"/>
<feature type="transmembrane region" description="Helical" evidence="1">
    <location>
        <begin position="76"/>
        <end position="99"/>
    </location>
</feature>
<accession>A0A8H7E1J7</accession>
<gene>
    <name evidence="2" type="ORF">GJ744_012354</name>
</gene>
<keyword evidence="1" id="KW-1133">Transmembrane helix</keyword>
<reference evidence="2" key="1">
    <citation type="submission" date="2020-02" db="EMBL/GenBank/DDBJ databases">
        <authorList>
            <person name="Palmer J.M."/>
        </authorList>
    </citation>
    <scope>NUCLEOTIDE SEQUENCE</scope>
    <source>
        <strain evidence="2">EPUS1.4</strain>
        <tissue evidence="2">Thallus</tissue>
    </source>
</reference>
<dbReference type="Proteomes" id="UP000606974">
    <property type="component" value="Unassembled WGS sequence"/>
</dbReference>
<sequence length="185" mass="20486">MAFLDSNLIQKLFSSKAAQYEKKKTIIDTTFNRALRRGLIHLLPISVSISLIGMNLKHLYIGPDLIFLSLTTTNSLAAFQIAAKIQELLAVASMTTILFEVIRYQLLYGEGLPLGLLSSGFTFSQFEFFSKGTWVWFRSNSGIWQKSFVLFCLTFIAVLASVIGPASAVLMLPRPVVSSRSTPSP</sequence>